<dbReference type="PROSITE" id="PS50056">
    <property type="entry name" value="TYR_PHOSPHATASE_2"/>
    <property type="match status" value="1"/>
</dbReference>
<proteinExistence type="predicted"/>
<evidence type="ECO:0000313" key="4">
    <source>
        <dbReference type="EMBL" id="CEK71372.1"/>
    </source>
</evidence>
<reference evidence="4" key="1">
    <citation type="submission" date="2014-12" db="EMBL/GenBank/DDBJ databases">
        <title>Insight into the proteome of Arion vulgaris.</title>
        <authorList>
            <person name="Aradska J."/>
            <person name="Bulat T."/>
            <person name="Smidak R."/>
            <person name="Sarate P."/>
            <person name="Gangsoo J."/>
            <person name="Sialana F."/>
            <person name="Bilban M."/>
            <person name="Lubec G."/>
        </authorList>
    </citation>
    <scope>NUCLEOTIDE SEQUENCE</scope>
    <source>
        <tissue evidence="4">Skin</tissue>
    </source>
</reference>
<dbReference type="PROSITE" id="PS50055">
    <property type="entry name" value="TYR_PHOSPHATASE_PTP"/>
    <property type="match status" value="2"/>
</dbReference>
<dbReference type="PRINTS" id="PR00700">
    <property type="entry name" value="PRTYPHPHTASE"/>
</dbReference>
<sequence>MLWEQKIDKVVMLTHLVEDGKHKCERYWPEDKKIMFGDIQVKLAATQVFAHYTIRKLRLKKDGDRHNLTHFHFTSWSDKGVPATPWGLIEFEQIVFACPTLKPIVVHCSAGVGRTGTFIGLRNVMIEAKETGCIDFYTTLLNLRKDRMNMIQTSEQYYFLHKAAEVSLLCLNTTVEASDITERINFLKRRVSGMTNLEIEFNSICDACAIDKDEANVSQSDDTEYNNAMILVNKHKNRFNNILPNEVYRPHLNGADDKEGGDYINAVLLPSFTRPDYQILTQLPLPSTVADFWRLVTQYKVSLIVEFEQDLKAKDSTIGDYLPEGENNSLKVDSFIIEARLSASEQYWMQQELLITTNAANKNVETSSSINSVEHRLTYLKCVNTDLDSTKLLALAEKTRSHNSADKGRTLFMCRNGAAYSGLVYVLTLLLDRMDSDNLLTIPLIVGATKVIQPHVIPSVKQYRVLYEVLNQYQESTSVYGNIGNVNQGLSSTQPQKKPREVKKSKNISTESEMFNNDNVYGNSMS</sequence>
<dbReference type="SMART" id="SM00404">
    <property type="entry name" value="PTPc_motif"/>
    <property type="match status" value="2"/>
</dbReference>
<dbReference type="InterPro" id="IPR003595">
    <property type="entry name" value="Tyr_Pase_cat"/>
</dbReference>
<feature type="compositionally biased region" description="Polar residues" evidence="1">
    <location>
        <begin position="487"/>
        <end position="496"/>
    </location>
</feature>
<dbReference type="PANTHER" id="PTHR19134:SF449">
    <property type="entry name" value="TYROSINE-PROTEIN PHOSPHATASE 1"/>
    <property type="match status" value="1"/>
</dbReference>
<evidence type="ECO:0000259" key="2">
    <source>
        <dbReference type="PROSITE" id="PS50055"/>
    </source>
</evidence>
<dbReference type="GO" id="GO:0004725">
    <property type="term" value="F:protein tyrosine phosphatase activity"/>
    <property type="evidence" value="ECO:0007669"/>
    <property type="project" value="InterPro"/>
</dbReference>
<feature type="domain" description="Tyrosine-protein phosphatase" evidence="2">
    <location>
        <begin position="1"/>
        <end position="163"/>
    </location>
</feature>
<feature type="domain" description="Tyrosine-protein phosphatase" evidence="2">
    <location>
        <begin position="197"/>
        <end position="473"/>
    </location>
</feature>
<dbReference type="InterPro" id="IPR050348">
    <property type="entry name" value="Protein-Tyr_Phosphatase"/>
</dbReference>
<evidence type="ECO:0000256" key="1">
    <source>
        <dbReference type="SAM" id="MobiDB-lite"/>
    </source>
</evidence>
<accession>A0A0B6ZSN1</accession>
<dbReference type="Gene3D" id="3.90.190.10">
    <property type="entry name" value="Protein tyrosine phosphatase superfamily"/>
    <property type="match status" value="2"/>
</dbReference>
<organism evidence="4">
    <name type="scientific">Arion vulgaris</name>
    <dbReference type="NCBI Taxonomy" id="1028688"/>
    <lineage>
        <taxon>Eukaryota</taxon>
        <taxon>Metazoa</taxon>
        <taxon>Spiralia</taxon>
        <taxon>Lophotrochozoa</taxon>
        <taxon>Mollusca</taxon>
        <taxon>Gastropoda</taxon>
        <taxon>Heterobranchia</taxon>
        <taxon>Euthyneura</taxon>
        <taxon>Panpulmonata</taxon>
        <taxon>Eupulmonata</taxon>
        <taxon>Stylommatophora</taxon>
        <taxon>Helicina</taxon>
        <taxon>Arionoidea</taxon>
        <taxon>Arionidae</taxon>
        <taxon>Arion</taxon>
    </lineage>
</organism>
<dbReference type="InterPro" id="IPR029021">
    <property type="entry name" value="Prot-tyrosine_phosphatase-like"/>
</dbReference>
<feature type="region of interest" description="Disordered" evidence="1">
    <location>
        <begin position="487"/>
        <end position="526"/>
    </location>
</feature>
<dbReference type="CDD" id="cd00047">
    <property type="entry name" value="PTPc"/>
    <property type="match status" value="1"/>
</dbReference>
<dbReference type="SMART" id="SM00194">
    <property type="entry name" value="PTPc"/>
    <property type="match status" value="2"/>
</dbReference>
<dbReference type="InterPro" id="IPR000242">
    <property type="entry name" value="PTP_cat"/>
</dbReference>
<dbReference type="SUPFAM" id="SSF52799">
    <property type="entry name" value="(Phosphotyrosine protein) phosphatases II"/>
    <property type="match status" value="2"/>
</dbReference>
<dbReference type="Pfam" id="PF00102">
    <property type="entry name" value="Y_phosphatase"/>
    <property type="match status" value="2"/>
</dbReference>
<protein>
    <recommendedName>
        <fullName evidence="5">Protein-tyrosine-phosphatase</fullName>
    </recommendedName>
</protein>
<dbReference type="InterPro" id="IPR000387">
    <property type="entry name" value="Tyr_Pase_dom"/>
</dbReference>
<dbReference type="AlphaFoldDB" id="A0A0B6ZSN1"/>
<gene>
    <name evidence="4" type="primary">ORF78093</name>
</gene>
<dbReference type="InterPro" id="IPR016130">
    <property type="entry name" value="Tyr_Pase_AS"/>
</dbReference>
<dbReference type="PROSITE" id="PS00383">
    <property type="entry name" value="TYR_PHOSPHATASE_1"/>
    <property type="match status" value="1"/>
</dbReference>
<dbReference type="PANTHER" id="PTHR19134">
    <property type="entry name" value="RECEPTOR-TYPE TYROSINE-PROTEIN PHOSPHATASE"/>
    <property type="match status" value="1"/>
</dbReference>
<name>A0A0B6ZSN1_9EUPU</name>
<feature type="compositionally biased region" description="Polar residues" evidence="1">
    <location>
        <begin position="507"/>
        <end position="526"/>
    </location>
</feature>
<feature type="domain" description="Tyrosine specific protein phosphatases" evidence="3">
    <location>
        <begin position="103"/>
        <end position="158"/>
    </location>
</feature>
<evidence type="ECO:0008006" key="5">
    <source>
        <dbReference type="Google" id="ProtNLM"/>
    </source>
</evidence>
<evidence type="ECO:0000259" key="3">
    <source>
        <dbReference type="PROSITE" id="PS50056"/>
    </source>
</evidence>
<dbReference type="EMBL" id="HACG01024507">
    <property type="protein sequence ID" value="CEK71372.1"/>
    <property type="molecule type" value="Transcribed_RNA"/>
</dbReference>